<dbReference type="Pfam" id="PF03949">
    <property type="entry name" value="Malic_M"/>
    <property type="match status" value="1"/>
</dbReference>
<dbReference type="InterPro" id="IPR042113">
    <property type="entry name" value="P_AcTrfase_dom1"/>
</dbReference>
<name>A0ABV7YVX4_9BACT</name>
<organism evidence="10 11">
    <name type="scientific">Lacihabitans lacunae</name>
    <dbReference type="NCBI Taxonomy" id="1028214"/>
    <lineage>
        <taxon>Bacteria</taxon>
        <taxon>Pseudomonadati</taxon>
        <taxon>Bacteroidota</taxon>
        <taxon>Cytophagia</taxon>
        <taxon>Cytophagales</taxon>
        <taxon>Leadbetterellaceae</taxon>
        <taxon>Lacihabitans</taxon>
    </lineage>
</organism>
<evidence type="ECO:0000259" key="9">
    <source>
        <dbReference type="SMART" id="SM01274"/>
    </source>
</evidence>
<keyword evidence="7" id="KW-0511">Multifunctional enzyme</keyword>
<dbReference type="SMART" id="SM01274">
    <property type="entry name" value="malic"/>
    <property type="match status" value="1"/>
</dbReference>
<dbReference type="InterPro" id="IPR036291">
    <property type="entry name" value="NAD(P)-bd_dom_sf"/>
</dbReference>
<dbReference type="EMBL" id="JBHRYQ010000001">
    <property type="protein sequence ID" value="MFC3810172.1"/>
    <property type="molecule type" value="Genomic_DNA"/>
</dbReference>
<dbReference type="PROSITE" id="PS00331">
    <property type="entry name" value="MALIC_ENZYMES"/>
    <property type="match status" value="1"/>
</dbReference>
<dbReference type="InterPro" id="IPR012301">
    <property type="entry name" value="Malic_N_dom"/>
</dbReference>
<comment type="caution">
    <text evidence="10">The sequence shown here is derived from an EMBL/GenBank/DDBJ whole genome shotgun (WGS) entry which is preliminary data.</text>
</comment>
<evidence type="ECO:0000256" key="5">
    <source>
        <dbReference type="ARBA" id="ARBA00022723"/>
    </source>
</evidence>
<keyword evidence="6 10" id="KW-0560">Oxidoreductase</keyword>
<evidence type="ECO:0000256" key="6">
    <source>
        <dbReference type="ARBA" id="ARBA00023002"/>
    </source>
</evidence>
<dbReference type="PIRSF" id="PIRSF036684">
    <property type="entry name" value="ME_PTA"/>
    <property type="match status" value="1"/>
</dbReference>
<dbReference type="PANTHER" id="PTHR43237">
    <property type="entry name" value="NADP-DEPENDENT MALIC ENZYME"/>
    <property type="match status" value="1"/>
</dbReference>
<dbReference type="GO" id="GO:0004473">
    <property type="term" value="F:malate dehydrogenase (decarboxylating) (NADP+) activity"/>
    <property type="evidence" value="ECO:0007669"/>
    <property type="project" value="UniProtKB-EC"/>
</dbReference>
<dbReference type="RefSeq" id="WP_379836066.1">
    <property type="nucleotide sequence ID" value="NZ_JBHRYQ010000001.1"/>
</dbReference>
<dbReference type="Gene3D" id="3.40.50.10750">
    <property type="entry name" value="Isocitrate/Isopropylmalate dehydrogenase-like"/>
    <property type="match status" value="1"/>
</dbReference>
<dbReference type="InterPro" id="IPR012188">
    <property type="entry name" value="ME_PTA"/>
</dbReference>
<dbReference type="SUPFAM" id="SSF53223">
    <property type="entry name" value="Aminoacid dehydrogenase-like, N-terminal domain"/>
    <property type="match status" value="1"/>
</dbReference>
<evidence type="ECO:0000256" key="4">
    <source>
        <dbReference type="ARBA" id="ARBA00008756"/>
    </source>
</evidence>
<dbReference type="Gene3D" id="3.40.50.10950">
    <property type="match status" value="1"/>
</dbReference>
<evidence type="ECO:0000259" key="8">
    <source>
        <dbReference type="SMART" id="SM00919"/>
    </source>
</evidence>
<dbReference type="Gene3D" id="3.40.50.10380">
    <property type="entry name" value="Malic enzyme, N-terminal domain"/>
    <property type="match status" value="1"/>
</dbReference>
<comment type="cofactor">
    <cofactor evidence="2">
        <name>Mg(2+)</name>
        <dbReference type="ChEBI" id="CHEBI:18420"/>
    </cofactor>
</comment>
<evidence type="ECO:0000256" key="3">
    <source>
        <dbReference type="ARBA" id="ARBA00007686"/>
    </source>
</evidence>
<dbReference type="Gene3D" id="3.40.50.720">
    <property type="entry name" value="NAD(P)-binding Rossmann-like Domain"/>
    <property type="match status" value="1"/>
</dbReference>
<evidence type="ECO:0000313" key="11">
    <source>
        <dbReference type="Proteomes" id="UP001595616"/>
    </source>
</evidence>
<reference evidence="11" key="1">
    <citation type="journal article" date="2019" name="Int. J. Syst. Evol. Microbiol.">
        <title>The Global Catalogue of Microorganisms (GCM) 10K type strain sequencing project: providing services to taxonomists for standard genome sequencing and annotation.</title>
        <authorList>
            <consortium name="The Broad Institute Genomics Platform"/>
            <consortium name="The Broad Institute Genome Sequencing Center for Infectious Disease"/>
            <person name="Wu L."/>
            <person name="Ma J."/>
        </authorList>
    </citation>
    <scope>NUCLEOTIDE SEQUENCE [LARGE SCALE GENOMIC DNA]</scope>
    <source>
        <strain evidence="11">CECT 7956</strain>
    </source>
</reference>
<dbReference type="Proteomes" id="UP001595616">
    <property type="component" value="Unassembled WGS sequence"/>
</dbReference>
<dbReference type="SUPFAM" id="SSF51735">
    <property type="entry name" value="NAD(P)-binding Rossmann-fold domains"/>
    <property type="match status" value="1"/>
</dbReference>
<protein>
    <submittedName>
        <fullName evidence="10">NADP-dependent malic enzyme</fullName>
        <ecNumber evidence="10">1.1.1.40</ecNumber>
    </submittedName>
</protein>
<dbReference type="PANTHER" id="PTHR43237:SF4">
    <property type="entry name" value="NADP-DEPENDENT MALIC ENZYME"/>
    <property type="match status" value="1"/>
</dbReference>
<dbReference type="InterPro" id="IPR046346">
    <property type="entry name" value="Aminoacid_DH-like_N_sf"/>
</dbReference>
<gene>
    <name evidence="10" type="ORF">ACFOOI_05870</name>
</gene>
<dbReference type="InterPro" id="IPR045213">
    <property type="entry name" value="Malic_NAD-bd_bact_type"/>
</dbReference>
<proteinExistence type="inferred from homology"/>
<evidence type="ECO:0000256" key="1">
    <source>
        <dbReference type="ARBA" id="ARBA00001936"/>
    </source>
</evidence>
<dbReference type="Pfam" id="PF00390">
    <property type="entry name" value="malic"/>
    <property type="match status" value="1"/>
</dbReference>
<evidence type="ECO:0000256" key="7">
    <source>
        <dbReference type="ARBA" id="ARBA00023268"/>
    </source>
</evidence>
<dbReference type="InterPro" id="IPR012302">
    <property type="entry name" value="Malic_NAD-bd"/>
</dbReference>
<dbReference type="Pfam" id="PF01515">
    <property type="entry name" value="PTA_PTB"/>
    <property type="match status" value="1"/>
</dbReference>
<keyword evidence="11" id="KW-1185">Reference proteome</keyword>
<sequence>MSKNNNLKEEALNYHAKGRPGKIEVIPSKEYANQRDLSLAYSPGVAEPCLAIQANPDDAYKYTAKGNLVAVISNGTAVLGLGDIGAMAGKPVMEGKGLLFKIYADIDVFDIELNTKDVDEFVRTVKIMEPTFGGINLEDISAPECFEIEERLKKELNIPVMHDDQHGTAIISAASLLNALSLVEKDIEKVKIIINGAGASAISCTRLYSALGAKRENIFMFDSKGLIHPSRTNLDGKKIEFANDKLDASTTLAEAMAGADVFIGLSKGNILTQDMVRAMAKDCIVFALANPTPEISYELAMEARPDIIMATGRSDYPNQVNNVLGFPYIFRGALDVRSSEINEEMKLAAVRALADLAKKPVPDIVNMAYGENNLTFGKTYIIPKPVDPRLLTTVAPAVAKAAMETGVAKYEIKDWDAYELQLSKRLGQDNTLTKVIMTKAKKSPKRVVFADAENLSVLKAVQQVLEEKIAFPILLGNKEKIKQILELNSIELPESVEVIDPRNYANDEEKKRAESFGELFFDKRKRKGLTKSEAYNLVSRRSYYGSLMVETGMADTMIGGLSNSYPDTIRPAIQVIGPGDGVRRISGMYILMTKKGPLFLADTTINFDPTVEELVEITELAAKEVEKFNIKPRIALLTYSNFGSVPNGPAAMKMRQAVDILKKKHPKMIVDGEMQAHLAFDTELLKENHPFSDLADGAANTLIFPNLSSANIAYNLVKEVGGIEKIGPIMLGLKKPVQVLQLGASVREIVNMVAISVVDSEKK</sequence>
<dbReference type="SMART" id="SM00919">
    <property type="entry name" value="Malic_M"/>
    <property type="match status" value="1"/>
</dbReference>
<dbReference type="SUPFAM" id="SSF53659">
    <property type="entry name" value="Isocitrate/Isopropylmalate dehydrogenase-like"/>
    <property type="match status" value="1"/>
</dbReference>
<keyword evidence="5" id="KW-0479">Metal-binding</keyword>
<evidence type="ECO:0000256" key="2">
    <source>
        <dbReference type="ARBA" id="ARBA00001946"/>
    </source>
</evidence>
<dbReference type="InterPro" id="IPR042112">
    <property type="entry name" value="P_AcTrfase_dom2"/>
</dbReference>
<dbReference type="CDD" id="cd05311">
    <property type="entry name" value="NAD_bind_2_malic_enz"/>
    <property type="match status" value="1"/>
</dbReference>
<comment type="cofactor">
    <cofactor evidence="1">
        <name>Mn(2+)</name>
        <dbReference type="ChEBI" id="CHEBI:29035"/>
    </cofactor>
</comment>
<evidence type="ECO:0000313" key="10">
    <source>
        <dbReference type="EMBL" id="MFC3810172.1"/>
    </source>
</evidence>
<accession>A0ABV7YVX4</accession>
<feature type="domain" description="Malic enzyme N-terminal" evidence="9">
    <location>
        <begin position="20"/>
        <end position="153"/>
    </location>
</feature>
<comment type="similarity">
    <text evidence="4">In the C-terminal section; belongs to the phosphate acetyltransferase and butyryltransferase family.</text>
</comment>
<dbReference type="EC" id="1.1.1.40" evidence="10"/>
<dbReference type="InterPro" id="IPR037062">
    <property type="entry name" value="Malic_N_dom_sf"/>
</dbReference>
<feature type="domain" description="Malic enzyme NAD-binding" evidence="8">
    <location>
        <begin position="165"/>
        <end position="403"/>
    </location>
</feature>
<comment type="similarity">
    <text evidence="3">In the N-terminal section; belongs to the malic enzymes family.</text>
</comment>
<dbReference type="InterPro" id="IPR002505">
    <property type="entry name" value="PTA_PTB"/>
</dbReference>
<dbReference type="InterPro" id="IPR051674">
    <property type="entry name" value="Malate_Decarboxylase"/>
</dbReference>
<dbReference type="InterPro" id="IPR015884">
    <property type="entry name" value="Malic_enzyme_CS"/>
</dbReference>